<feature type="compositionally biased region" description="Basic and acidic residues" evidence="24">
    <location>
        <begin position="25"/>
        <end position="35"/>
    </location>
</feature>
<evidence type="ECO:0000256" key="17">
    <source>
        <dbReference type="ARBA" id="ARBA00022992"/>
    </source>
</evidence>
<dbReference type="GeneID" id="7823207"/>
<feature type="compositionally biased region" description="Polar residues" evidence="24">
    <location>
        <begin position="77"/>
        <end position="88"/>
    </location>
</feature>
<feature type="compositionally biased region" description="Low complexity" evidence="24">
    <location>
        <begin position="153"/>
        <end position="174"/>
    </location>
</feature>
<feature type="domain" description="Protein kinase" evidence="25">
    <location>
        <begin position="834"/>
        <end position="1144"/>
    </location>
</feature>
<evidence type="ECO:0000259" key="25">
    <source>
        <dbReference type="PROSITE" id="PS50011"/>
    </source>
</evidence>
<dbReference type="InterPro" id="IPR000719">
    <property type="entry name" value="Prot_kinase_dom"/>
</dbReference>
<evidence type="ECO:0000256" key="4">
    <source>
        <dbReference type="ARBA" id="ARBA00006352"/>
    </source>
</evidence>
<dbReference type="InterPro" id="IPR000595">
    <property type="entry name" value="cNMP-bd_dom"/>
</dbReference>
<evidence type="ECO:0000256" key="21">
    <source>
        <dbReference type="ARBA" id="ARBA00047462"/>
    </source>
</evidence>
<name>Q22RR1_TETTS</name>
<keyword evidence="12" id="KW-0479">Metal-binding</keyword>
<keyword evidence="16" id="KW-0460">Magnesium</keyword>
<comment type="catalytic activity">
    <reaction evidence="21">
        <text>L-seryl-[protein] + ATP = O-phospho-L-seryl-[protein] + ADP + H(+)</text>
        <dbReference type="Rhea" id="RHEA:17989"/>
        <dbReference type="Rhea" id="RHEA-COMP:9863"/>
        <dbReference type="Rhea" id="RHEA-COMP:11604"/>
        <dbReference type="ChEBI" id="CHEBI:15378"/>
        <dbReference type="ChEBI" id="CHEBI:29999"/>
        <dbReference type="ChEBI" id="CHEBI:30616"/>
        <dbReference type="ChEBI" id="CHEBI:83421"/>
        <dbReference type="ChEBI" id="CHEBI:456216"/>
        <dbReference type="EC" id="2.7.11.12"/>
    </reaction>
</comment>
<dbReference type="EC" id="2.7.11.1" evidence="6"/>
<dbReference type="SMART" id="SM00100">
    <property type="entry name" value="cNMP"/>
    <property type="match status" value="2"/>
</dbReference>
<dbReference type="CDD" id="cd00038">
    <property type="entry name" value="CAP_ED"/>
    <property type="match status" value="2"/>
</dbReference>
<evidence type="ECO:0000256" key="13">
    <source>
        <dbReference type="ARBA" id="ARBA00022741"/>
    </source>
</evidence>
<evidence type="ECO:0000256" key="14">
    <source>
        <dbReference type="ARBA" id="ARBA00022777"/>
    </source>
</evidence>
<dbReference type="GO" id="GO:0005524">
    <property type="term" value="F:ATP binding"/>
    <property type="evidence" value="ECO:0007669"/>
    <property type="project" value="UniProtKB-KW"/>
</dbReference>
<dbReference type="InterPro" id="IPR035014">
    <property type="entry name" value="STKc_cGK"/>
</dbReference>
<comment type="catalytic activity">
    <reaction evidence="22">
        <text>L-threonyl-[protein] + ATP = O-phospho-L-threonyl-[protein] + ADP + H(+)</text>
        <dbReference type="Rhea" id="RHEA:46608"/>
        <dbReference type="Rhea" id="RHEA-COMP:11060"/>
        <dbReference type="Rhea" id="RHEA-COMP:11605"/>
        <dbReference type="ChEBI" id="CHEBI:15378"/>
        <dbReference type="ChEBI" id="CHEBI:30013"/>
        <dbReference type="ChEBI" id="CHEBI:30616"/>
        <dbReference type="ChEBI" id="CHEBI:61977"/>
        <dbReference type="ChEBI" id="CHEBI:456216"/>
        <dbReference type="EC" id="2.7.11.1"/>
    </reaction>
</comment>
<reference evidence="29" key="1">
    <citation type="journal article" date="2006" name="PLoS Biol.">
        <title>Macronuclear genome sequence of the ciliate Tetrahymena thermophila, a model eukaryote.</title>
        <authorList>
            <person name="Eisen J.A."/>
            <person name="Coyne R.S."/>
            <person name="Wu M."/>
            <person name="Wu D."/>
            <person name="Thiagarajan M."/>
            <person name="Wortman J.R."/>
            <person name="Badger J.H."/>
            <person name="Ren Q."/>
            <person name="Amedeo P."/>
            <person name="Jones K.M."/>
            <person name="Tallon L.J."/>
            <person name="Delcher A.L."/>
            <person name="Salzberg S.L."/>
            <person name="Silva J.C."/>
            <person name="Haas B.J."/>
            <person name="Majoros W.H."/>
            <person name="Farzad M."/>
            <person name="Carlton J.M."/>
            <person name="Smith R.K. Jr."/>
            <person name="Garg J."/>
            <person name="Pearlman R.E."/>
            <person name="Karrer K.M."/>
            <person name="Sun L."/>
            <person name="Manning G."/>
            <person name="Elde N.C."/>
            <person name="Turkewitz A.P."/>
            <person name="Asai D.J."/>
            <person name="Wilkes D.E."/>
            <person name="Wang Y."/>
            <person name="Cai H."/>
            <person name="Collins K."/>
            <person name="Stewart B.A."/>
            <person name="Lee S.R."/>
            <person name="Wilamowska K."/>
            <person name="Weinberg Z."/>
            <person name="Ruzzo W.L."/>
            <person name="Wloga D."/>
            <person name="Gaertig J."/>
            <person name="Frankel J."/>
            <person name="Tsao C.-C."/>
            <person name="Gorovsky M.A."/>
            <person name="Keeling P.J."/>
            <person name="Waller R.F."/>
            <person name="Patron N.J."/>
            <person name="Cherry J.M."/>
            <person name="Stover N.A."/>
            <person name="Krieger C.J."/>
            <person name="del Toro C."/>
            <person name="Ryder H.F."/>
            <person name="Williamson S.C."/>
            <person name="Barbeau R.A."/>
            <person name="Hamilton E.P."/>
            <person name="Orias E."/>
        </authorList>
    </citation>
    <scope>NUCLEOTIDE SEQUENCE [LARGE SCALE GENOMIC DNA]</scope>
    <source>
        <strain evidence="29">SB210</strain>
    </source>
</reference>
<evidence type="ECO:0000256" key="3">
    <source>
        <dbReference type="ARBA" id="ARBA00004496"/>
    </source>
</evidence>
<evidence type="ECO:0000256" key="11">
    <source>
        <dbReference type="ARBA" id="ARBA00022679"/>
    </source>
</evidence>
<dbReference type="InterPro" id="IPR018488">
    <property type="entry name" value="cNMP-bd_CS"/>
</dbReference>
<evidence type="ECO:0000256" key="2">
    <source>
        <dbReference type="ARBA" id="ARBA00004308"/>
    </source>
</evidence>
<evidence type="ECO:0000313" key="28">
    <source>
        <dbReference type="EMBL" id="EAR88061.1"/>
    </source>
</evidence>
<dbReference type="PROSITE" id="PS50042">
    <property type="entry name" value="CNMP_BINDING_3"/>
    <property type="match status" value="2"/>
</dbReference>
<dbReference type="GO" id="GO:0012505">
    <property type="term" value="C:endomembrane system"/>
    <property type="evidence" value="ECO:0007669"/>
    <property type="project" value="UniProtKB-SubCell"/>
</dbReference>
<feature type="domain" description="AGC-kinase C-terminal" evidence="27">
    <location>
        <begin position="1145"/>
        <end position="1219"/>
    </location>
</feature>
<comment type="catalytic activity">
    <reaction evidence="23">
        <text>L-seryl-[protein] + ATP = O-phospho-L-seryl-[protein] + ADP + H(+)</text>
        <dbReference type="Rhea" id="RHEA:17989"/>
        <dbReference type="Rhea" id="RHEA-COMP:9863"/>
        <dbReference type="Rhea" id="RHEA-COMP:11604"/>
        <dbReference type="ChEBI" id="CHEBI:15378"/>
        <dbReference type="ChEBI" id="CHEBI:29999"/>
        <dbReference type="ChEBI" id="CHEBI:30616"/>
        <dbReference type="ChEBI" id="CHEBI:83421"/>
        <dbReference type="ChEBI" id="CHEBI:456216"/>
        <dbReference type="EC" id="2.7.11.1"/>
    </reaction>
</comment>
<keyword evidence="10" id="KW-0597">Phosphoprotein</keyword>
<protein>
    <recommendedName>
        <fullName evidence="19">cGMP-dependent protein kinase</fullName>
        <ecNumber evidence="6">2.7.11.1</ecNumber>
        <ecNumber evidence="5">2.7.11.12</ecNumber>
    </recommendedName>
</protein>
<keyword evidence="13" id="KW-0547">Nucleotide-binding</keyword>
<dbReference type="GO" id="GO:0004691">
    <property type="term" value="F:cAMP-dependent protein kinase activity"/>
    <property type="evidence" value="ECO:0007669"/>
    <property type="project" value="TreeGrafter"/>
</dbReference>
<comment type="cofactor">
    <cofactor evidence="1">
        <name>Mg(2+)</name>
        <dbReference type="ChEBI" id="CHEBI:18420"/>
    </cofactor>
</comment>
<evidence type="ECO:0000256" key="8">
    <source>
        <dbReference type="ARBA" id="ARBA00022527"/>
    </source>
</evidence>
<dbReference type="InterPro" id="IPR000961">
    <property type="entry name" value="AGC-kinase_C"/>
</dbReference>
<keyword evidence="7" id="KW-0963">Cytoplasm</keyword>
<dbReference type="PANTHER" id="PTHR24353">
    <property type="entry name" value="CYCLIC NUCLEOTIDE-DEPENDENT PROTEIN KINASE"/>
    <property type="match status" value="1"/>
</dbReference>
<dbReference type="InterPro" id="IPR008271">
    <property type="entry name" value="Ser/Thr_kinase_AS"/>
</dbReference>
<dbReference type="FunFam" id="1.10.510.10:FF:000024">
    <property type="entry name" value="Probable serine/threonine-protein kinase cot-1"/>
    <property type="match status" value="1"/>
</dbReference>
<evidence type="ECO:0000256" key="5">
    <source>
        <dbReference type="ARBA" id="ARBA00012428"/>
    </source>
</evidence>
<evidence type="ECO:0000259" key="26">
    <source>
        <dbReference type="PROSITE" id="PS50042"/>
    </source>
</evidence>
<evidence type="ECO:0000256" key="1">
    <source>
        <dbReference type="ARBA" id="ARBA00001946"/>
    </source>
</evidence>
<evidence type="ECO:0000256" key="20">
    <source>
        <dbReference type="ARBA" id="ARBA00047298"/>
    </source>
</evidence>
<feature type="region of interest" description="Disordered" evidence="24">
    <location>
        <begin position="77"/>
        <end position="174"/>
    </location>
</feature>
<comment type="similarity">
    <text evidence="4">Belongs to the protein kinase superfamily. AGC Ser/Thr protein kinase family. cGMP subfamily.</text>
</comment>
<dbReference type="PANTHER" id="PTHR24353:SF37">
    <property type="entry name" value="CAMP-DEPENDENT PROTEIN KINASE CATALYTIC SUBUNIT PRKX"/>
    <property type="match status" value="1"/>
</dbReference>
<keyword evidence="9" id="KW-0140">cGMP</keyword>
<dbReference type="PROSITE" id="PS00888">
    <property type="entry name" value="CNMP_BINDING_1"/>
    <property type="match status" value="1"/>
</dbReference>
<accession>Q22RR1</accession>
<dbReference type="FunFam" id="2.60.120.10:FF:000089">
    <property type="entry name" value="cGMP-dependent protein kinase 5-1"/>
    <property type="match status" value="1"/>
</dbReference>
<evidence type="ECO:0000256" key="18">
    <source>
        <dbReference type="ARBA" id="ARBA00023136"/>
    </source>
</evidence>
<keyword evidence="8" id="KW-0723">Serine/threonine-protein kinase</keyword>
<keyword evidence="17" id="KW-0142">cGMP-binding</keyword>
<evidence type="ECO:0000256" key="6">
    <source>
        <dbReference type="ARBA" id="ARBA00012513"/>
    </source>
</evidence>
<feature type="compositionally biased region" description="Low complexity" evidence="24">
    <location>
        <begin position="89"/>
        <end position="102"/>
    </location>
</feature>
<dbReference type="Gene3D" id="3.30.200.20">
    <property type="entry name" value="Phosphorylase Kinase, domain 1"/>
    <property type="match status" value="1"/>
</dbReference>
<keyword evidence="11" id="KW-0808">Transferase</keyword>
<dbReference type="PROSITE" id="PS00108">
    <property type="entry name" value="PROTEIN_KINASE_ST"/>
    <property type="match status" value="1"/>
</dbReference>
<dbReference type="CDD" id="cd05572">
    <property type="entry name" value="STKc_cGK"/>
    <property type="match status" value="1"/>
</dbReference>
<feature type="compositionally biased region" description="Low complexity" evidence="24">
    <location>
        <begin position="118"/>
        <end position="135"/>
    </location>
</feature>
<dbReference type="Pfam" id="PF00069">
    <property type="entry name" value="Pkinase"/>
    <property type="match status" value="1"/>
</dbReference>
<evidence type="ECO:0000256" key="9">
    <source>
        <dbReference type="ARBA" id="ARBA00022535"/>
    </source>
</evidence>
<dbReference type="InterPro" id="IPR011009">
    <property type="entry name" value="Kinase-like_dom_sf"/>
</dbReference>
<dbReference type="KEGG" id="tet:TTHERM_00013270"/>
<feature type="compositionally biased region" description="Polar residues" evidence="24">
    <location>
        <begin position="36"/>
        <end position="47"/>
    </location>
</feature>
<dbReference type="GO" id="GO:0046872">
    <property type="term" value="F:metal ion binding"/>
    <property type="evidence" value="ECO:0007669"/>
    <property type="project" value="UniProtKB-KW"/>
</dbReference>
<feature type="domain" description="Cyclic nucleotide-binding" evidence="26">
    <location>
        <begin position="570"/>
        <end position="672"/>
    </location>
</feature>
<dbReference type="InParanoid" id="Q22RR1"/>
<dbReference type="PROSITE" id="PS00889">
    <property type="entry name" value="CNMP_BINDING_2"/>
    <property type="match status" value="1"/>
</dbReference>
<dbReference type="InterPro" id="IPR018490">
    <property type="entry name" value="cNMP-bd_dom_sf"/>
</dbReference>
<dbReference type="GO" id="GO:0030553">
    <property type="term" value="F:cGMP binding"/>
    <property type="evidence" value="ECO:0007669"/>
    <property type="project" value="UniProtKB-KW"/>
</dbReference>
<dbReference type="AlphaFoldDB" id="Q22RR1"/>
<dbReference type="SMART" id="SM00220">
    <property type="entry name" value="S_TKc"/>
    <property type="match status" value="1"/>
</dbReference>
<evidence type="ECO:0000256" key="19">
    <source>
        <dbReference type="ARBA" id="ARBA00024113"/>
    </source>
</evidence>
<dbReference type="PROSITE" id="PS50011">
    <property type="entry name" value="PROTEIN_KINASE_DOM"/>
    <property type="match status" value="1"/>
</dbReference>
<dbReference type="SUPFAM" id="SSF56112">
    <property type="entry name" value="Protein kinase-like (PK-like)"/>
    <property type="match status" value="1"/>
</dbReference>
<comment type="catalytic activity">
    <reaction evidence="20">
        <text>L-threonyl-[protein] + ATP = O-phospho-L-threonyl-[protein] + ADP + H(+)</text>
        <dbReference type="Rhea" id="RHEA:46608"/>
        <dbReference type="Rhea" id="RHEA-COMP:11060"/>
        <dbReference type="Rhea" id="RHEA-COMP:11605"/>
        <dbReference type="ChEBI" id="CHEBI:15378"/>
        <dbReference type="ChEBI" id="CHEBI:30013"/>
        <dbReference type="ChEBI" id="CHEBI:30616"/>
        <dbReference type="ChEBI" id="CHEBI:61977"/>
        <dbReference type="ChEBI" id="CHEBI:456216"/>
        <dbReference type="EC" id="2.7.11.12"/>
    </reaction>
</comment>
<evidence type="ECO:0000256" key="23">
    <source>
        <dbReference type="ARBA" id="ARBA00048679"/>
    </source>
</evidence>
<dbReference type="HOGENOM" id="CLU_268917_0_0_1"/>
<feature type="region of interest" description="Disordered" evidence="24">
    <location>
        <begin position="1"/>
        <end position="47"/>
    </location>
</feature>
<keyword evidence="15" id="KW-0067">ATP-binding</keyword>
<dbReference type="EMBL" id="GG662845">
    <property type="protein sequence ID" value="EAR88061.1"/>
    <property type="molecule type" value="Genomic_DNA"/>
</dbReference>
<evidence type="ECO:0000256" key="24">
    <source>
        <dbReference type="SAM" id="MobiDB-lite"/>
    </source>
</evidence>
<evidence type="ECO:0000259" key="27">
    <source>
        <dbReference type="PROSITE" id="PS51285"/>
    </source>
</evidence>
<keyword evidence="29" id="KW-1185">Reference proteome</keyword>
<dbReference type="SUPFAM" id="SSF51206">
    <property type="entry name" value="cAMP-binding domain-like"/>
    <property type="match status" value="2"/>
</dbReference>
<dbReference type="eggNOG" id="KOG0616">
    <property type="taxonomic scope" value="Eukaryota"/>
</dbReference>
<keyword evidence="14 28" id="KW-0418">Kinase</keyword>
<evidence type="ECO:0000256" key="10">
    <source>
        <dbReference type="ARBA" id="ARBA00022553"/>
    </source>
</evidence>
<dbReference type="RefSeq" id="XP_001008306.1">
    <property type="nucleotide sequence ID" value="XM_001008306.1"/>
</dbReference>
<evidence type="ECO:0000256" key="22">
    <source>
        <dbReference type="ARBA" id="ARBA00047899"/>
    </source>
</evidence>
<feature type="compositionally biased region" description="Polar residues" evidence="24">
    <location>
        <begin position="10"/>
        <end position="24"/>
    </location>
</feature>
<dbReference type="eggNOG" id="KOG1113">
    <property type="taxonomic scope" value="Eukaryota"/>
</dbReference>
<dbReference type="GO" id="GO:0007010">
    <property type="term" value="P:cytoskeleton organization"/>
    <property type="evidence" value="ECO:0007669"/>
    <property type="project" value="UniProtKB-ARBA"/>
</dbReference>
<dbReference type="EC" id="2.7.11.12" evidence="5"/>
<dbReference type="STRING" id="312017.Q22RR1"/>
<dbReference type="Gene3D" id="2.60.120.10">
    <property type="entry name" value="Jelly Rolls"/>
    <property type="match status" value="2"/>
</dbReference>
<dbReference type="Proteomes" id="UP000009168">
    <property type="component" value="Unassembled WGS sequence"/>
</dbReference>
<evidence type="ECO:0000256" key="12">
    <source>
        <dbReference type="ARBA" id="ARBA00022723"/>
    </source>
</evidence>
<feature type="domain" description="Cyclic nucleotide-binding" evidence="26">
    <location>
        <begin position="449"/>
        <end position="567"/>
    </location>
</feature>
<evidence type="ECO:0000256" key="7">
    <source>
        <dbReference type="ARBA" id="ARBA00022490"/>
    </source>
</evidence>
<dbReference type="GO" id="GO:0004692">
    <property type="term" value="F:cGMP-dependent protein kinase activity"/>
    <property type="evidence" value="ECO:0007669"/>
    <property type="project" value="UniProtKB-EC"/>
</dbReference>
<dbReference type="Gene3D" id="1.10.510.10">
    <property type="entry name" value="Transferase(Phosphotransferase) domain 1"/>
    <property type="match status" value="1"/>
</dbReference>
<organism evidence="28 29">
    <name type="scientific">Tetrahymena thermophila (strain SB210)</name>
    <dbReference type="NCBI Taxonomy" id="312017"/>
    <lineage>
        <taxon>Eukaryota</taxon>
        <taxon>Sar</taxon>
        <taxon>Alveolata</taxon>
        <taxon>Ciliophora</taxon>
        <taxon>Intramacronucleata</taxon>
        <taxon>Oligohymenophorea</taxon>
        <taxon>Hymenostomatida</taxon>
        <taxon>Tetrahymenina</taxon>
        <taxon>Tetrahymenidae</taxon>
        <taxon>Tetrahymena</taxon>
    </lineage>
</organism>
<proteinExistence type="inferred from homology"/>
<dbReference type="GO" id="GO:0005737">
    <property type="term" value="C:cytoplasm"/>
    <property type="evidence" value="ECO:0007669"/>
    <property type="project" value="UniProtKB-SubCell"/>
</dbReference>
<evidence type="ECO:0000256" key="15">
    <source>
        <dbReference type="ARBA" id="ARBA00022840"/>
    </source>
</evidence>
<keyword evidence="18" id="KW-0472">Membrane</keyword>
<evidence type="ECO:0000256" key="16">
    <source>
        <dbReference type="ARBA" id="ARBA00022842"/>
    </source>
</evidence>
<dbReference type="Pfam" id="PF00027">
    <property type="entry name" value="cNMP_binding"/>
    <property type="match status" value="2"/>
</dbReference>
<evidence type="ECO:0000313" key="29">
    <source>
        <dbReference type="Proteomes" id="UP000009168"/>
    </source>
</evidence>
<sequence length="1219" mass="142055">MNKEAEKNTSEINQAYQDSIQSHSLQDEQIKKSSNEKISQPQSTSNIYLQIMSDKRLNEKQLQRRSNNSVRMFSNSHIQDEQSAQTNIQKQENQGQTNEQTQVRQKKQVDTFNELQQEDSSSQSSSSSKSNSSSDSESEADKDESPSNEQIIDNQKNRSQSNSSQDSNNNNINQQKSCMNQQSLYYIQNTQTDQSMSSVNQDEVLEMFNYQSSNYIPKQISCQQFYSQSCSQIPLHQAVQDQKYKVSIEYKCGQINEEGDNYEENDYLKNSMQINNETNSLLNSREMKKNLTKVSEISEKTPNEEDQHSFNQSQYHQNSKKLMTLLPNMNEGDELTLDMLIGEMQKQISIGTNESSRNNSQREIPASCEEIHFPNSHNNEMGRNPSQQRNSNNNIKQIARNDRQRQGFNDMFYFSDQIKILENIVKLENHIMTEEVKQKIKAAIRRHFIFSNLEEQHMNQVVNKMFACTCKQGEFIFEQNDEASLFFFIEQGNVNIKINKEFKKCLDEFTSFGELALLYNSPRSASAQAAQDGVQLILWAIDRVTFLNVIKHINQQDLEVNRKFLENVSFFSNFTHEQKDLLASQFTYQKFHKGETIVNIGDDANSFYIIKSGQVSIISQNQIEERQLQSGDWFGESSLYLNKSIRTRTVQAKSFDVILLALSRKATQEILGDKIQYLAFRNLMRWAFEKDKILCKLITMQREKLFSHLNIRKVMDKEEVINQARPNQICVILEGILVQKSNNTMYEKAQVVGSMCLIANQYTDNQLVFSEKESLIAEISKEQIETLLGGSYEQLVTRNRKSHENSVYFSKGSDKKLCEDDDLLGLRNMKLMDLVYIKELGRGNFGSVNLVFNNIQTQDFTTNNKRISTQQDINQNFNIRKSKYSQKNPEIQIQKKSNKFNEKQKDRLFAMKVFISNYIFQRGIEKYILREKSTLQKCNFPFIMRYYRSFYDNYHIYFMNEFINGMDFFTVMREVGLFNKQQAQFYTAFIILTLQYLNNQGIVYRDLKPENILIDHEGWPKLVDMGTAKYLYDKNQQLTRTYSLVGTPHYMAPEVIQQKGYGFAVDIYSLGVILYELLVGYLPYGEDVDDPIEVYQLILEGRLGFPNHMKNRLSDKKLISQLMAKSPEVRLGGSYGALKSHEWFEDFDWDIFFNKQATPPYIPPKNKLSSDQFIEGQIQNNSKNSFQTIMMIQSAQSGRYAKDFKITQKQREFLNNFNY</sequence>
<dbReference type="FunFam" id="2.60.120.10:FF:000068">
    <property type="entry name" value="cGMP-dependent protein kinase"/>
    <property type="match status" value="1"/>
</dbReference>
<gene>
    <name evidence="28" type="ORF">TTHERM_00013270</name>
</gene>
<dbReference type="PROSITE" id="PS51285">
    <property type="entry name" value="AGC_KINASE_CTER"/>
    <property type="match status" value="1"/>
</dbReference>
<dbReference type="GO" id="GO:0005952">
    <property type="term" value="C:cAMP-dependent protein kinase complex"/>
    <property type="evidence" value="ECO:0007669"/>
    <property type="project" value="TreeGrafter"/>
</dbReference>
<dbReference type="OrthoDB" id="100546at2759"/>
<comment type="subcellular location">
    <subcellularLocation>
        <location evidence="3">Cytoplasm</location>
    </subcellularLocation>
    <subcellularLocation>
        <location evidence="2">Endomembrane system</location>
    </subcellularLocation>
</comment>
<dbReference type="InterPro" id="IPR014710">
    <property type="entry name" value="RmlC-like_jellyroll"/>
</dbReference>